<dbReference type="PANTHER" id="PTHR42924">
    <property type="entry name" value="EXONUCLEASE"/>
    <property type="match status" value="1"/>
</dbReference>
<dbReference type="Proteomes" id="UP000716906">
    <property type="component" value="Unassembled WGS sequence"/>
</dbReference>
<evidence type="ECO:0000313" key="1">
    <source>
        <dbReference type="EMBL" id="MBM6738654.1"/>
    </source>
</evidence>
<dbReference type="SUPFAM" id="SSF89550">
    <property type="entry name" value="PHP domain-like"/>
    <property type="match status" value="1"/>
</dbReference>
<dbReference type="EMBL" id="JACLYY010000011">
    <property type="protein sequence ID" value="MBM6738654.1"/>
    <property type="molecule type" value="Genomic_DNA"/>
</dbReference>
<proteinExistence type="predicted"/>
<dbReference type="PANTHER" id="PTHR42924:SF3">
    <property type="entry name" value="POLYMERASE_HISTIDINOL PHOSPHATASE N-TERMINAL DOMAIN-CONTAINING PROTEIN"/>
    <property type="match status" value="1"/>
</dbReference>
<reference evidence="1 2" key="1">
    <citation type="journal article" date="2021" name="Sci. Rep.">
        <title>The distribution of antibiotic resistance genes in chicken gut microbiota commensals.</title>
        <authorList>
            <person name="Juricova H."/>
            <person name="Matiasovicova J."/>
            <person name="Kubasova T."/>
            <person name="Cejkova D."/>
            <person name="Rychlik I."/>
        </authorList>
    </citation>
    <scope>NUCLEOTIDE SEQUENCE [LARGE SCALE GENOMIC DNA]</scope>
    <source>
        <strain evidence="1 2">An773</strain>
    </source>
</reference>
<evidence type="ECO:0000313" key="2">
    <source>
        <dbReference type="Proteomes" id="UP000716906"/>
    </source>
</evidence>
<dbReference type="Gene3D" id="3.20.20.140">
    <property type="entry name" value="Metal-dependent hydrolases"/>
    <property type="match status" value="1"/>
</dbReference>
<organism evidence="1 2">
    <name type="scientific">Faecalicatena fissicatena</name>
    <dbReference type="NCBI Taxonomy" id="290055"/>
    <lineage>
        <taxon>Bacteria</taxon>
        <taxon>Bacillati</taxon>
        <taxon>Bacillota</taxon>
        <taxon>Clostridia</taxon>
        <taxon>Lachnospirales</taxon>
        <taxon>Lachnospiraceae</taxon>
        <taxon>Faecalicatena</taxon>
    </lineage>
</organism>
<gene>
    <name evidence="1" type="ORF">H7U36_11180</name>
</gene>
<sequence>MRQELKFTISREAENLHREPIEVPCDTERLYIKVDLPDEFRYMSFIILEDPEGHIRLQKQLAWGDQDLCVGKGPKDTTIGGVPGRIQPGTWQVCLGIFTEYLHQRLGDQRGCITMTMSDGEGPVSDPMGGLAWVEDTLEISPKKYRWDKVYGTKKQWYKGDFHTHTRLSDGKEPLENAMKKAEDMGMDFYVPTEHNLMHTGWCDTSLCILPGIEVTTDKGHMNLFGITKLPERILDIVAHNGEEIVDSYMEETIREARENHWITSINHPFLTIWKWRYDQTDLDDIDCLEIINDPTYTDAKDANEKAVRFLDALWQDGHRIYGVGGSDSHNLIEERYEGADLPSIPGDPATWVCCGELTPDNLMAAVKAGHMCVTRFCRMTPVIHGAGRTFLPGDELPEDVDRVTIQALIEGLSERPQVSLVRNGASQELEIRELEVRELEGGKWEVLADAELEKGQWQWLRLDVRSREREFLGYMNPVFKGAANSRYRTFGEIKKTMEEP</sequence>
<dbReference type="InterPro" id="IPR052018">
    <property type="entry name" value="PHP_domain"/>
</dbReference>
<dbReference type="RefSeq" id="WP_205148306.1">
    <property type="nucleotide sequence ID" value="NZ_JACLYY010000011.1"/>
</dbReference>
<keyword evidence="2" id="KW-1185">Reference proteome</keyword>
<comment type="caution">
    <text evidence="1">The sequence shown here is derived from an EMBL/GenBank/DDBJ whole genome shotgun (WGS) entry which is preliminary data.</text>
</comment>
<accession>A0ABS2EAH6</accession>
<dbReference type="InterPro" id="IPR016195">
    <property type="entry name" value="Pol/histidinol_Pase-like"/>
</dbReference>
<name>A0ABS2EAH6_9FIRM</name>
<protein>
    <submittedName>
        <fullName evidence="1">CehA/McbA family metallohydrolase</fullName>
    </submittedName>
</protein>
<dbReference type="NCBIfam" id="NF038032">
    <property type="entry name" value="CehA_McbA_metalo"/>
    <property type="match status" value="1"/>
</dbReference>
<dbReference type="CDD" id="cd07432">
    <property type="entry name" value="PHP_HisPPase"/>
    <property type="match status" value="1"/>
</dbReference>